<dbReference type="PROSITE" id="PS51898">
    <property type="entry name" value="TYR_RECOMBINASE"/>
    <property type="match status" value="1"/>
</dbReference>
<dbReference type="EMBL" id="JBHTJF010000037">
    <property type="protein sequence ID" value="MFD0944424.1"/>
    <property type="molecule type" value="Genomic_DNA"/>
</dbReference>
<evidence type="ECO:0000259" key="2">
    <source>
        <dbReference type="PROSITE" id="PS51898"/>
    </source>
</evidence>
<dbReference type="RefSeq" id="WP_381013805.1">
    <property type="nucleotide sequence ID" value="NZ_JBHTJF010000037.1"/>
</dbReference>
<keyword evidence="4" id="KW-1185">Reference proteome</keyword>
<dbReference type="Pfam" id="PF00589">
    <property type="entry name" value="Phage_integrase"/>
    <property type="match status" value="1"/>
</dbReference>
<feature type="domain" description="Tyr recombinase" evidence="2">
    <location>
        <begin position="5"/>
        <end position="180"/>
    </location>
</feature>
<keyword evidence="1" id="KW-0233">DNA recombination</keyword>
<dbReference type="InterPro" id="IPR002104">
    <property type="entry name" value="Integrase_catalytic"/>
</dbReference>
<dbReference type="InterPro" id="IPR013762">
    <property type="entry name" value="Integrase-like_cat_sf"/>
</dbReference>
<gene>
    <name evidence="3" type="ORF">ACFQ0V_11780</name>
</gene>
<dbReference type="InterPro" id="IPR011010">
    <property type="entry name" value="DNA_brk_join_enz"/>
</dbReference>
<proteinExistence type="predicted"/>
<name>A0ABW3H572_9BACL</name>
<sequence length="184" mass="21677">MKPRENVQPLRSAEEIEEFRQALDRGRRAERDRLLFDLGINTGLRISDLLPLKVGDVRGKTEVIIQEQKTKKRRTVFLHTIMPEIAEYVEGKSDEAYLFASERTGRPISRTQAYRIFQKAADWIGREDIGTHTLRKTFGYHYYQQTKDIATLMIIFNHRSQEVTKRYLGIEDEELKMSLKKFKL</sequence>
<evidence type="ECO:0000256" key="1">
    <source>
        <dbReference type="ARBA" id="ARBA00023172"/>
    </source>
</evidence>
<comment type="caution">
    <text evidence="3">The sequence shown here is derived from an EMBL/GenBank/DDBJ whole genome shotgun (WGS) entry which is preliminary data.</text>
</comment>
<dbReference type="Gene3D" id="1.10.443.10">
    <property type="entry name" value="Intergrase catalytic core"/>
    <property type="match status" value="1"/>
</dbReference>
<protein>
    <submittedName>
        <fullName evidence="3">Tyrosine-type recombinase/integrase</fullName>
    </submittedName>
</protein>
<reference evidence="4" key="1">
    <citation type="journal article" date="2019" name="Int. J. Syst. Evol. Microbiol.">
        <title>The Global Catalogue of Microorganisms (GCM) 10K type strain sequencing project: providing services to taxonomists for standard genome sequencing and annotation.</title>
        <authorList>
            <consortium name="The Broad Institute Genomics Platform"/>
            <consortium name="The Broad Institute Genome Sequencing Center for Infectious Disease"/>
            <person name="Wu L."/>
            <person name="Ma J."/>
        </authorList>
    </citation>
    <scope>NUCLEOTIDE SEQUENCE [LARGE SCALE GENOMIC DNA]</scope>
    <source>
        <strain evidence="4">CCUG 63563</strain>
    </source>
</reference>
<dbReference type="PANTHER" id="PTHR30349">
    <property type="entry name" value="PHAGE INTEGRASE-RELATED"/>
    <property type="match status" value="1"/>
</dbReference>
<dbReference type="PANTHER" id="PTHR30349:SF82">
    <property type="entry name" value="INTEGRASE_RECOMBINASE YOEC-RELATED"/>
    <property type="match status" value="1"/>
</dbReference>
<dbReference type="InterPro" id="IPR050090">
    <property type="entry name" value="Tyrosine_recombinase_XerCD"/>
</dbReference>
<organism evidence="3 4">
    <name type="scientific">Savagea faecisuis</name>
    <dbReference type="NCBI Taxonomy" id="1274803"/>
    <lineage>
        <taxon>Bacteria</taxon>
        <taxon>Bacillati</taxon>
        <taxon>Bacillota</taxon>
        <taxon>Bacilli</taxon>
        <taxon>Bacillales</taxon>
        <taxon>Caryophanaceae</taxon>
        <taxon>Savagea</taxon>
    </lineage>
</organism>
<evidence type="ECO:0000313" key="4">
    <source>
        <dbReference type="Proteomes" id="UP001596976"/>
    </source>
</evidence>
<dbReference type="SUPFAM" id="SSF56349">
    <property type="entry name" value="DNA breaking-rejoining enzymes"/>
    <property type="match status" value="1"/>
</dbReference>
<evidence type="ECO:0000313" key="3">
    <source>
        <dbReference type="EMBL" id="MFD0944424.1"/>
    </source>
</evidence>
<dbReference type="Proteomes" id="UP001596976">
    <property type="component" value="Unassembled WGS sequence"/>
</dbReference>
<accession>A0ABW3H572</accession>